<evidence type="ECO:0000313" key="3">
    <source>
        <dbReference type="Proteomes" id="UP000536262"/>
    </source>
</evidence>
<gene>
    <name evidence="2" type="ORF">GGR00_000234</name>
</gene>
<proteinExistence type="predicted"/>
<feature type="transmembrane region" description="Helical" evidence="1">
    <location>
        <begin position="31"/>
        <end position="50"/>
    </location>
</feature>
<sequence length="59" mass="6463">MLILPIGLIIVTASMLRVAFGRHFFSDVVLGALLTLVVFCLLAWACEYLARGSRALSPR</sequence>
<dbReference type="AlphaFoldDB" id="A0A7X0KI60"/>
<dbReference type="EMBL" id="JACHOU010000001">
    <property type="protein sequence ID" value="MBB6352482.1"/>
    <property type="molecule type" value="Genomic_DNA"/>
</dbReference>
<name>A0A7X0KI60_9HYPH</name>
<keyword evidence="3" id="KW-1185">Reference proteome</keyword>
<protein>
    <submittedName>
        <fullName evidence="2">Membrane-associated phospholipid phosphatase</fullName>
    </submittedName>
</protein>
<dbReference type="Proteomes" id="UP000536262">
    <property type="component" value="Unassembled WGS sequence"/>
</dbReference>
<evidence type="ECO:0000256" key="1">
    <source>
        <dbReference type="SAM" id="Phobius"/>
    </source>
</evidence>
<accession>A0A7X0KI60</accession>
<keyword evidence="1" id="KW-1133">Transmembrane helix</keyword>
<dbReference type="Gene3D" id="1.20.144.10">
    <property type="entry name" value="Phosphatidic acid phosphatase type 2/haloperoxidase"/>
    <property type="match status" value="1"/>
</dbReference>
<keyword evidence="1" id="KW-0472">Membrane</keyword>
<keyword evidence="1" id="KW-0812">Transmembrane</keyword>
<reference evidence="2 3" key="1">
    <citation type="submission" date="2020-08" db="EMBL/GenBank/DDBJ databases">
        <title>Genomic Encyclopedia of Type Strains, Phase IV (KMG-IV): sequencing the most valuable type-strain genomes for metagenomic binning, comparative biology and taxonomic classification.</title>
        <authorList>
            <person name="Goeker M."/>
        </authorList>
    </citation>
    <scope>NUCLEOTIDE SEQUENCE [LARGE SCALE GENOMIC DNA]</scope>
    <source>
        <strain evidence="2 3">DSM 7051</strain>
    </source>
</reference>
<comment type="caution">
    <text evidence="2">The sequence shown here is derived from an EMBL/GenBank/DDBJ whole genome shotgun (WGS) entry which is preliminary data.</text>
</comment>
<dbReference type="InterPro" id="IPR036938">
    <property type="entry name" value="PAP2/HPO_sf"/>
</dbReference>
<organism evidence="2 3">
    <name type="scientific">Aminobacter aganoensis</name>
    <dbReference type="NCBI Taxonomy" id="83264"/>
    <lineage>
        <taxon>Bacteria</taxon>
        <taxon>Pseudomonadati</taxon>
        <taxon>Pseudomonadota</taxon>
        <taxon>Alphaproteobacteria</taxon>
        <taxon>Hyphomicrobiales</taxon>
        <taxon>Phyllobacteriaceae</taxon>
        <taxon>Aminobacter</taxon>
    </lineage>
</organism>
<evidence type="ECO:0000313" key="2">
    <source>
        <dbReference type="EMBL" id="MBB6352482.1"/>
    </source>
</evidence>
<dbReference type="SUPFAM" id="SSF48317">
    <property type="entry name" value="Acid phosphatase/Vanadium-dependent haloperoxidase"/>
    <property type="match status" value="1"/>
</dbReference>